<dbReference type="HOGENOM" id="CLU_1071173_0_0_1"/>
<proteinExistence type="predicted"/>
<sequence>MAAPPSSSFSRSPSTMQVTAMKHLKPSPFMVQTRLLENLFAGFRPVISSGQIRLLLHSLLNQFLELELLGRPLMLKDLADAITSCYDSSKKSFWESLDSQASEIKAISKLEEVLRDKAIPQNWRVKQPKLKIKDPDVQKELNELAGFKHTEYQLTLLSLLLDARKRELVIFSGQVKNACRTFDDHLLDIVLTALQDPSSRSLLQRELATMVYAKRDLFAKDVVFAQANRRLQEQNRQNAEDARLAVQDKAKLLSSRVLLL</sequence>
<dbReference type="InParanoid" id="D8QNR7"/>
<dbReference type="AlphaFoldDB" id="D8QNR7"/>
<evidence type="ECO:0000313" key="2">
    <source>
        <dbReference type="Proteomes" id="UP000001514"/>
    </source>
</evidence>
<reference evidence="1 2" key="1">
    <citation type="journal article" date="2011" name="Science">
        <title>The Selaginella genome identifies genetic changes associated with the evolution of vascular plants.</title>
        <authorList>
            <person name="Banks J.A."/>
            <person name="Nishiyama T."/>
            <person name="Hasebe M."/>
            <person name="Bowman J.L."/>
            <person name="Gribskov M."/>
            <person name="dePamphilis C."/>
            <person name="Albert V.A."/>
            <person name="Aono N."/>
            <person name="Aoyama T."/>
            <person name="Ambrose B.A."/>
            <person name="Ashton N.W."/>
            <person name="Axtell M.J."/>
            <person name="Barker E."/>
            <person name="Barker M.S."/>
            <person name="Bennetzen J.L."/>
            <person name="Bonawitz N.D."/>
            <person name="Chapple C."/>
            <person name="Cheng C."/>
            <person name="Correa L.G."/>
            <person name="Dacre M."/>
            <person name="DeBarry J."/>
            <person name="Dreyer I."/>
            <person name="Elias M."/>
            <person name="Engstrom E.M."/>
            <person name="Estelle M."/>
            <person name="Feng L."/>
            <person name="Finet C."/>
            <person name="Floyd S.K."/>
            <person name="Frommer W.B."/>
            <person name="Fujita T."/>
            <person name="Gramzow L."/>
            <person name="Gutensohn M."/>
            <person name="Harholt J."/>
            <person name="Hattori M."/>
            <person name="Heyl A."/>
            <person name="Hirai T."/>
            <person name="Hiwatashi Y."/>
            <person name="Ishikawa M."/>
            <person name="Iwata M."/>
            <person name="Karol K.G."/>
            <person name="Koehler B."/>
            <person name="Kolukisaoglu U."/>
            <person name="Kubo M."/>
            <person name="Kurata T."/>
            <person name="Lalonde S."/>
            <person name="Li K."/>
            <person name="Li Y."/>
            <person name="Litt A."/>
            <person name="Lyons E."/>
            <person name="Manning G."/>
            <person name="Maruyama T."/>
            <person name="Michael T.P."/>
            <person name="Mikami K."/>
            <person name="Miyazaki S."/>
            <person name="Morinaga S."/>
            <person name="Murata T."/>
            <person name="Mueller-Roeber B."/>
            <person name="Nelson D.R."/>
            <person name="Obara M."/>
            <person name="Oguri Y."/>
            <person name="Olmstead R.G."/>
            <person name="Onodera N."/>
            <person name="Petersen B.L."/>
            <person name="Pils B."/>
            <person name="Prigge M."/>
            <person name="Rensing S.A."/>
            <person name="Riano-Pachon D.M."/>
            <person name="Roberts A.W."/>
            <person name="Sato Y."/>
            <person name="Scheller H.V."/>
            <person name="Schulz B."/>
            <person name="Schulz C."/>
            <person name="Shakirov E.V."/>
            <person name="Shibagaki N."/>
            <person name="Shinohara N."/>
            <person name="Shippen D.E."/>
            <person name="Soerensen I."/>
            <person name="Sotooka R."/>
            <person name="Sugimoto N."/>
            <person name="Sugita M."/>
            <person name="Sumikawa N."/>
            <person name="Tanurdzic M."/>
            <person name="Theissen G."/>
            <person name="Ulvskov P."/>
            <person name="Wakazuki S."/>
            <person name="Weng J.K."/>
            <person name="Willats W.W."/>
            <person name="Wipf D."/>
            <person name="Wolf P.G."/>
            <person name="Yang L."/>
            <person name="Zimmer A.D."/>
            <person name="Zhu Q."/>
            <person name="Mitros T."/>
            <person name="Hellsten U."/>
            <person name="Loque D."/>
            <person name="Otillar R."/>
            <person name="Salamov A."/>
            <person name="Schmutz J."/>
            <person name="Shapiro H."/>
            <person name="Lindquist E."/>
            <person name="Lucas S."/>
            <person name="Rokhsar D."/>
            <person name="Grigoriev I.V."/>
        </authorList>
    </citation>
    <scope>NUCLEOTIDE SEQUENCE [LARGE SCALE GENOMIC DNA]</scope>
</reference>
<dbReference type="KEGG" id="smo:SELMODRAFT_403008"/>
<dbReference type="EMBL" id="GL377565">
    <property type="protein sequence ID" value="EFJ38805.1"/>
    <property type="molecule type" value="Genomic_DNA"/>
</dbReference>
<keyword evidence="2" id="KW-1185">Reference proteome</keyword>
<evidence type="ECO:0000313" key="1">
    <source>
        <dbReference type="EMBL" id="EFJ38805.1"/>
    </source>
</evidence>
<gene>
    <name evidence="1" type="ORF">SELMODRAFT_403008</name>
</gene>
<protein>
    <submittedName>
        <fullName evidence="1">Uncharacterized protein</fullName>
    </submittedName>
</protein>
<dbReference type="Gramene" id="EFJ38805">
    <property type="protein sequence ID" value="EFJ38805"/>
    <property type="gene ID" value="SELMODRAFT_403008"/>
</dbReference>
<accession>D8QNR7</accession>
<organism evidence="2">
    <name type="scientific">Selaginella moellendorffii</name>
    <name type="common">Spikemoss</name>
    <dbReference type="NCBI Taxonomy" id="88036"/>
    <lineage>
        <taxon>Eukaryota</taxon>
        <taxon>Viridiplantae</taxon>
        <taxon>Streptophyta</taxon>
        <taxon>Embryophyta</taxon>
        <taxon>Tracheophyta</taxon>
        <taxon>Lycopodiopsida</taxon>
        <taxon>Selaginellales</taxon>
        <taxon>Selaginellaceae</taxon>
        <taxon>Selaginella</taxon>
    </lineage>
</organism>
<dbReference type="Proteomes" id="UP000001514">
    <property type="component" value="Unassembled WGS sequence"/>
</dbReference>
<name>D8QNR7_SELML</name>